<sequence length="226" mass="25161">MGNEGGLVMTLSQIQFELKAPKSQFNKFGHYAYRSNDDILKAAKPLLKKYGDNLSLTDEPVLVGDWHYIKATAKFTDKDGKETTVTGYARESVSKKGMDDSQITGTASSYARKYALNGLFLIDDTKDADTSEYHQQNQQRQTSKPSSKQQGNNLTVNANRYKTLVNKYAKIAGSSFDAVNKDVKGIMESDQSNKQLSKNDYLKKSIGLVESMLKSAKQMQQEEQAG</sequence>
<dbReference type="Pfam" id="PF04404">
    <property type="entry name" value="ERF"/>
    <property type="match status" value="1"/>
</dbReference>
<evidence type="ECO:0000313" key="3">
    <source>
        <dbReference type="Proteomes" id="UP000004483"/>
    </source>
</evidence>
<name>C2EWC7_9LACO</name>
<dbReference type="STRING" id="1423814.HMPREF0549_1763"/>
<gene>
    <name evidence="2" type="ORF">HMPREF0549_1763</name>
</gene>
<dbReference type="Proteomes" id="UP000004483">
    <property type="component" value="Unassembled WGS sequence"/>
</dbReference>
<dbReference type="EMBL" id="ACGV01000193">
    <property type="protein sequence ID" value="EEJ39763.1"/>
    <property type="molecule type" value="Genomic_DNA"/>
</dbReference>
<dbReference type="PATRIC" id="fig|1423814.6.peg.1679"/>
<accession>C2EWC7</accession>
<evidence type="ECO:0000256" key="1">
    <source>
        <dbReference type="SAM" id="MobiDB-lite"/>
    </source>
</evidence>
<reference evidence="2 3" key="1">
    <citation type="submission" date="2009-01" db="EMBL/GenBank/DDBJ databases">
        <authorList>
            <person name="Qin X."/>
            <person name="Bachman B."/>
            <person name="Battles P."/>
            <person name="Bell A."/>
            <person name="Bess C."/>
            <person name="Bickham C."/>
            <person name="Chaboub L."/>
            <person name="Chen D."/>
            <person name="Coyle M."/>
            <person name="Deiros D.R."/>
            <person name="Dinh H."/>
            <person name="Forbes L."/>
            <person name="Fowler G."/>
            <person name="Francisco L."/>
            <person name="Fu Q."/>
            <person name="Gubbala S."/>
            <person name="Hale W."/>
            <person name="Han Y."/>
            <person name="Hemphill L."/>
            <person name="Highlander S.K."/>
            <person name="Hirani K."/>
            <person name="Hogues M."/>
            <person name="Jackson L."/>
            <person name="Jakkamsetti A."/>
            <person name="Javaid M."/>
            <person name="Jiang H."/>
            <person name="Korchina V."/>
            <person name="Kovar C."/>
            <person name="Lara F."/>
            <person name="Lee S."/>
            <person name="Mata R."/>
            <person name="Mathew T."/>
            <person name="Moen C."/>
            <person name="Morales K."/>
            <person name="Munidasa M."/>
            <person name="Nazareth L."/>
            <person name="Ngo R."/>
            <person name="Nguyen L."/>
            <person name="Okwuonu G."/>
            <person name="Ongeri F."/>
            <person name="Patil S."/>
            <person name="Petrosino J."/>
            <person name="Pham C."/>
            <person name="Pham P."/>
            <person name="Pu L.-L."/>
            <person name="Puazo M."/>
            <person name="Raj R."/>
            <person name="Reid J."/>
            <person name="Rouhana J."/>
            <person name="Saada N."/>
            <person name="Shang Y."/>
            <person name="Simmons D."/>
            <person name="Thornton R."/>
            <person name="Warren J."/>
            <person name="Weissenberger G."/>
            <person name="Zhang J."/>
            <person name="Zhang L."/>
            <person name="Zhou C."/>
            <person name="Zhu D."/>
            <person name="Muzny D."/>
            <person name="Worley K."/>
            <person name="Gibbs R."/>
        </authorList>
    </citation>
    <scope>NUCLEOTIDE SEQUENCE [LARGE SCALE GENOMIC DNA]</scope>
    <source>
        <strain evidence="2 3">ATCC 49540</strain>
    </source>
</reference>
<feature type="region of interest" description="Disordered" evidence="1">
    <location>
        <begin position="129"/>
        <end position="154"/>
    </location>
</feature>
<comment type="caution">
    <text evidence="2">The sequence shown here is derived from an EMBL/GenBank/DDBJ whole genome shotgun (WGS) entry which is preliminary data.</text>
</comment>
<evidence type="ECO:0000313" key="2">
    <source>
        <dbReference type="EMBL" id="EEJ39763.1"/>
    </source>
</evidence>
<dbReference type="InterPro" id="IPR007499">
    <property type="entry name" value="ERF_bacteria_virus"/>
</dbReference>
<protein>
    <submittedName>
        <fullName evidence="2">Erf family protein</fullName>
    </submittedName>
</protein>
<dbReference type="HOGENOM" id="CLU_082063_0_0_9"/>
<feature type="compositionally biased region" description="Polar residues" evidence="1">
    <location>
        <begin position="133"/>
        <end position="154"/>
    </location>
</feature>
<proteinExistence type="predicted"/>
<dbReference type="AlphaFoldDB" id="C2EWC7"/>
<organism evidence="2 3">
    <name type="scientific">Limosilactobacillus vaginalis DSM 5837 = ATCC 49540</name>
    <dbReference type="NCBI Taxonomy" id="1423814"/>
    <lineage>
        <taxon>Bacteria</taxon>
        <taxon>Bacillati</taxon>
        <taxon>Bacillota</taxon>
        <taxon>Bacilli</taxon>
        <taxon>Lactobacillales</taxon>
        <taxon>Lactobacillaceae</taxon>
        <taxon>Limosilactobacillus</taxon>
    </lineage>
</organism>
<dbReference type="eggNOG" id="ENOG5030KSD">
    <property type="taxonomic scope" value="Bacteria"/>
</dbReference>